<reference evidence="3 4" key="1">
    <citation type="submission" date="2020-08" db="EMBL/GenBank/DDBJ databases">
        <title>Genomic Encyclopedia of Type Strains, Phase IV (KMG-IV): sequencing the most valuable type-strain genomes for metagenomic binning, comparative biology and taxonomic classification.</title>
        <authorList>
            <person name="Goeker M."/>
        </authorList>
    </citation>
    <scope>NUCLEOTIDE SEQUENCE [LARGE SCALE GENOMIC DNA]</scope>
    <source>
        <strain evidence="3 4">DSM 23240</strain>
    </source>
</reference>
<keyword evidence="4" id="KW-1185">Reference proteome</keyword>
<keyword evidence="1" id="KW-0175">Coiled coil</keyword>
<name>A0A840RSG2_9BURK</name>
<dbReference type="Proteomes" id="UP000571084">
    <property type="component" value="Unassembled WGS sequence"/>
</dbReference>
<organism evidence="3 4">
    <name type="scientific">Glaciimonas immobilis</name>
    <dbReference type="NCBI Taxonomy" id="728004"/>
    <lineage>
        <taxon>Bacteria</taxon>
        <taxon>Pseudomonadati</taxon>
        <taxon>Pseudomonadota</taxon>
        <taxon>Betaproteobacteria</taxon>
        <taxon>Burkholderiales</taxon>
        <taxon>Oxalobacteraceae</taxon>
        <taxon>Glaciimonas</taxon>
    </lineage>
</organism>
<dbReference type="CDD" id="cd00161">
    <property type="entry name" value="beta-trefoil_Ricin-like"/>
    <property type="match status" value="1"/>
</dbReference>
<dbReference type="InterPro" id="IPR000772">
    <property type="entry name" value="Ricin_B_lectin"/>
</dbReference>
<comment type="caution">
    <text evidence="3">The sequence shown here is derived from an EMBL/GenBank/DDBJ whole genome shotgun (WGS) entry which is preliminary data.</text>
</comment>
<feature type="coiled-coil region" evidence="1">
    <location>
        <begin position="609"/>
        <end position="673"/>
    </location>
</feature>
<dbReference type="RefSeq" id="WP_168054808.1">
    <property type="nucleotide sequence ID" value="NZ_JAAOZT010000006.1"/>
</dbReference>
<evidence type="ECO:0000313" key="4">
    <source>
        <dbReference type="Proteomes" id="UP000571084"/>
    </source>
</evidence>
<evidence type="ECO:0000313" key="3">
    <source>
        <dbReference type="EMBL" id="MBB5199541.1"/>
    </source>
</evidence>
<accession>A0A840RSG2</accession>
<dbReference type="EMBL" id="JACHHQ010000002">
    <property type="protein sequence ID" value="MBB5199541.1"/>
    <property type="molecule type" value="Genomic_DNA"/>
</dbReference>
<protein>
    <recommendedName>
        <fullName evidence="2">Ricin B lectin domain-containing protein</fullName>
    </recommendedName>
</protein>
<dbReference type="Gene3D" id="2.80.10.50">
    <property type="match status" value="1"/>
</dbReference>
<dbReference type="Pfam" id="PF14200">
    <property type="entry name" value="RicinB_lectin_2"/>
    <property type="match status" value="1"/>
</dbReference>
<feature type="domain" description="Ricin B lectin" evidence="2">
    <location>
        <begin position="468"/>
        <end position="529"/>
    </location>
</feature>
<dbReference type="InterPro" id="IPR035992">
    <property type="entry name" value="Ricin_B-like_lectins"/>
</dbReference>
<evidence type="ECO:0000259" key="2">
    <source>
        <dbReference type="Pfam" id="PF14200"/>
    </source>
</evidence>
<dbReference type="SUPFAM" id="SSF50370">
    <property type="entry name" value="Ricin B-like lectins"/>
    <property type="match status" value="2"/>
</dbReference>
<evidence type="ECO:0000256" key="1">
    <source>
        <dbReference type="SAM" id="Coils"/>
    </source>
</evidence>
<dbReference type="AlphaFoldDB" id="A0A840RSG2"/>
<proteinExistence type="predicted"/>
<gene>
    <name evidence="3" type="ORF">HNR39_001368</name>
</gene>
<sequence>MADNIVLNGIKPCVDPSVDPDLVDGVVRELGNLYETDPFLTSVSPQAAEWRDEKYLTIADVAQTVAWFIGNTVGERIREIIIYNAIPSCDLEVVSAHNHGGSWKIVEGMEGARKLVDTSAPSGTIPEGETVSYVLSANGDVKGELEFNVVDKQTRRIRSNFIISFEKPVWRTATYSVKTTSSNFRDFDVTCLDTWGNQWYLPGWNTGGSTRHNEINSETGFGQNNHAVIAFSLGEEVLTVGELPESRRCAAYERGFYTSMGIGVPPPPNHRKARVWVAMSNRWRTGRVGETLGNLIGSLVYGCSWLFGPNKPTVTPPYHFRSHIPVNGRTYIICSRLNGLPFADMFSENGLHTAAPNFSDPRQQWVVEVEGKAIFSFRNVHTGRWICTTKTSGMVALSAHETDYLTRDYWLGHSDDGRFHVLAIVAPQGNYEPRAVMGIRQNTAMMWTREYDAHAQHVQFTEYFPIVTGKQYSLKNLFSNKAIDAQGGSIGGTPLIQYTYTGAGNQHWTLHKRKHGQNYDIRPVDGPYLRFTGADPDTLVILRSTKQPDDDVESWMFSPSLYGAYSIDYVINPWWTKSLHLPGPTMDDVELRVYAPDAHISQLWHVDPVEEHKREHRQTELDRRIAKAEVDIAEVEEQIRKRGDPDGALAKWLDQNRAQLARMKAEREQVHEHAPTDGNCSIC</sequence>